<name>A0A011Q2G7_9PROT</name>
<dbReference type="Gene3D" id="3.90.1580.10">
    <property type="entry name" value="paralog of FGE (formylglycine-generating enzyme)"/>
    <property type="match status" value="1"/>
</dbReference>
<comment type="caution">
    <text evidence="2">The sequence shown here is derived from an EMBL/GenBank/DDBJ whole genome shotgun (WGS) entry which is preliminary data.</text>
</comment>
<gene>
    <name evidence="2" type="primary">pkn1_1</name>
    <name evidence="2" type="ORF">AW10_00091</name>
</gene>
<dbReference type="Proteomes" id="UP000021816">
    <property type="component" value="Unassembled WGS sequence"/>
</dbReference>
<dbReference type="AlphaFoldDB" id="A0A011Q2G7"/>
<evidence type="ECO:0000259" key="1">
    <source>
        <dbReference type="Pfam" id="PF03781"/>
    </source>
</evidence>
<dbReference type="InterPro" id="IPR051043">
    <property type="entry name" value="Sulfatase_Mod_Factor_Kinase"/>
</dbReference>
<evidence type="ECO:0000313" key="3">
    <source>
        <dbReference type="Proteomes" id="UP000021816"/>
    </source>
</evidence>
<dbReference type="EC" id="2.7.11.1" evidence="2"/>
<reference evidence="2 3" key="1">
    <citation type="submission" date="2014-02" db="EMBL/GenBank/DDBJ databases">
        <title>Expanding our view of genomic diversity in Candidatus Accumulibacter clades.</title>
        <authorList>
            <person name="Skennerton C.T."/>
            <person name="Barr J.J."/>
            <person name="Slater F.R."/>
            <person name="Bond P.L."/>
            <person name="Tyson G.W."/>
        </authorList>
    </citation>
    <scope>NUCLEOTIDE SEQUENCE [LARGE SCALE GENOMIC DNA]</scope>
    <source>
        <strain evidence="3">BA-92</strain>
    </source>
</reference>
<dbReference type="InterPro" id="IPR005532">
    <property type="entry name" value="SUMF_dom"/>
</dbReference>
<keyword evidence="2" id="KW-0418">Kinase</keyword>
<accession>A0A011Q2G7</accession>
<dbReference type="PANTHER" id="PTHR23150">
    <property type="entry name" value="SULFATASE MODIFYING FACTOR 1, 2"/>
    <property type="match status" value="1"/>
</dbReference>
<keyword evidence="2" id="KW-0808">Transferase</keyword>
<dbReference type="PANTHER" id="PTHR23150:SF19">
    <property type="entry name" value="FORMYLGLYCINE-GENERATING ENZYME"/>
    <property type="match status" value="1"/>
</dbReference>
<proteinExistence type="predicted"/>
<dbReference type="Pfam" id="PF03781">
    <property type="entry name" value="FGE-sulfatase"/>
    <property type="match status" value="1"/>
</dbReference>
<dbReference type="PATRIC" id="fig|1454003.3.peg.99"/>
<protein>
    <submittedName>
        <fullName evidence="2">Serine/threonine-protein kinase pkn1</fullName>
        <ecNumber evidence="2">2.7.11.1</ecNumber>
    </submittedName>
</protein>
<organism evidence="2 3">
    <name type="scientific">Candidatus Accumulibacter appositus</name>
    <dbReference type="NCBI Taxonomy" id="1454003"/>
    <lineage>
        <taxon>Bacteria</taxon>
        <taxon>Pseudomonadati</taxon>
        <taxon>Pseudomonadota</taxon>
        <taxon>Betaproteobacteria</taxon>
        <taxon>Candidatus Accumulibacter</taxon>
    </lineage>
</organism>
<evidence type="ECO:0000313" key="2">
    <source>
        <dbReference type="EMBL" id="EXI83355.1"/>
    </source>
</evidence>
<sequence>MPLAVKSLPANAWGLHEMHGNVWECCADGYDVDGLPTSASAEANAALRAQRGGSWGSSARDVRAADRLAVAPGDSNQFTGFRFLLRS</sequence>
<dbReference type="InterPro" id="IPR042095">
    <property type="entry name" value="SUMF_sf"/>
</dbReference>
<dbReference type="InterPro" id="IPR016187">
    <property type="entry name" value="CTDL_fold"/>
</dbReference>
<dbReference type="EMBL" id="JEMX01000002">
    <property type="protein sequence ID" value="EXI83355.1"/>
    <property type="molecule type" value="Genomic_DNA"/>
</dbReference>
<dbReference type="SUPFAM" id="SSF56436">
    <property type="entry name" value="C-type lectin-like"/>
    <property type="match status" value="1"/>
</dbReference>
<dbReference type="GO" id="GO:0004674">
    <property type="term" value="F:protein serine/threonine kinase activity"/>
    <property type="evidence" value="ECO:0007669"/>
    <property type="project" value="UniProtKB-EC"/>
</dbReference>
<dbReference type="STRING" id="1454003.AW10_00091"/>
<dbReference type="GO" id="GO:0120147">
    <property type="term" value="F:formylglycine-generating oxidase activity"/>
    <property type="evidence" value="ECO:0007669"/>
    <property type="project" value="TreeGrafter"/>
</dbReference>
<feature type="domain" description="Sulfatase-modifying factor enzyme-like" evidence="1">
    <location>
        <begin position="4"/>
        <end position="83"/>
    </location>
</feature>